<dbReference type="AlphaFoldDB" id="A0A8S9Q118"/>
<protein>
    <submittedName>
        <fullName evidence="3">Uncharacterized protein</fullName>
    </submittedName>
</protein>
<dbReference type="EMBL" id="QGKX02001290">
    <property type="protein sequence ID" value="KAF3535867.1"/>
    <property type="molecule type" value="Genomic_DNA"/>
</dbReference>
<comment type="caution">
    <text evidence="3">The sequence shown here is derived from an EMBL/GenBank/DDBJ whole genome shotgun (WGS) entry which is preliminary data.</text>
</comment>
<feature type="region of interest" description="Disordered" evidence="1">
    <location>
        <begin position="72"/>
        <end position="160"/>
    </location>
</feature>
<organism evidence="3 4">
    <name type="scientific">Brassica cretica</name>
    <name type="common">Mustard</name>
    <dbReference type="NCBI Taxonomy" id="69181"/>
    <lineage>
        <taxon>Eukaryota</taxon>
        <taxon>Viridiplantae</taxon>
        <taxon>Streptophyta</taxon>
        <taxon>Embryophyta</taxon>
        <taxon>Tracheophyta</taxon>
        <taxon>Spermatophyta</taxon>
        <taxon>Magnoliopsida</taxon>
        <taxon>eudicotyledons</taxon>
        <taxon>Gunneridae</taxon>
        <taxon>Pentapetalae</taxon>
        <taxon>rosids</taxon>
        <taxon>malvids</taxon>
        <taxon>Brassicales</taxon>
        <taxon>Brassicaceae</taxon>
        <taxon>Brassiceae</taxon>
        <taxon>Brassica</taxon>
    </lineage>
</organism>
<evidence type="ECO:0000313" key="3">
    <source>
        <dbReference type="EMBL" id="KAF3535867.1"/>
    </source>
</evidence>
<evidence type="ECO:0000256" key="2">
    <source>
        <dbReference type="SAM" id="Phobius"/>
    </source>
</evidence>
<name>A0A8S9Q118_BRACR</name>
<dbReference type="PANTHER" id="PTHR34189">
    <property type="entry name" value="TRANSMEMBRANE PROTEIN"/>
    <property type="match status" value="1"/>
</dbReference>
<sequence length="234" mass="25630">MQRLQISSRPSEEFLINLSPDSSSPDNLVVYDVAKKDLMLHNNSYKSANGDRAIHIIPLVLFLSVQESKKGGERDASVSLSSPERSRIRKSVEGISMLASTEASKASKTRRGTSYGSPASSPEKTTRRGTSYGSPSPEKATRRGSTLSPRVAKKQKRLQISSRPSEEFLINLSPDSSSPDDLVVYDVAKKDLMLHNNSYKSVNGDRAIHIIPLVLFLCAFVLWAFSSAPTTSTN</sequence>
<keyword evidence="2" id="KW-0472">Membrane</keyword>
<feature type="transmembrane region" description="Helical" evidence="2">
    <location>
        <begin position="207"/>
        <end position="225"/>
    </location>
</feature>
<reference evidence="3" key="1">
    <citation type="submission" date="2019-12" db="EMBL/GenBank/DDBJ databases">
        <title>Genome sequencing and annotation of Brassica cretica.</title>
        <authorList>
            <person name="Studholme D.J."/>
            <person name="Sarris P."/>
        </authorList>
    </citation>
    <scope>NUCLEOTIDE SEQUENCE</scope>
    <source>
        <strain evidence="3">PFS-109/04</strain>
        <tissue evidence="3">Leaf</tissue>
    </source>
</reference>
<evidence type="ECO:0000256" key="1">
    <source>
        <dbReference type="SAM" id="MobiDB-lite"/>
    </source>
</evidence>
<keyword evidence="2" id="KW-1133">Transmembrane helix</keyword>
<dbReference type="Proteomes" id="UP000712600">
    <property type="component" value="Unassembled WGS sequence"/>
</dbReference>
<evidence type="ECO:0000313" key="4">
    <source>
        <dbReference type="Proteomes" id="UP000712600"/>
    </source>
</evidence>
<gene>
    <name evidence="3" type="ORF">F2Q69_00019075</name>
</gene>
<keyword evidence="2" id="KW-0812">Transmembrane</keyword>
<feature type="compositionally biased region" description="Polar residues" evidence="1">
    <location>
        <begin position="98"/>
        <end position="134"/>
    </location>
</feature>
<proteinExistence type="predicted"/>
<accession>A0A8S9Q118</accession>
<dbReference type="PANTHER" id="PTHR34189:SF10">
    <property type="entry name" value="TRANSMEMBRANE PROTEIN"/>
    <property type="match status" value="1"/>
</dbReference>